<evidence type="ECO:0000313" key="1">
    <source>
        <dbReference type="EMBL" id="MFC5812657.1"/>
    </source>
</evidence>
<dbReference type="EMBL" id="JBHSNZ010000038">
    <property type="protein sequence ID" value="MFC5812657.1"/>
    <property type="molecule type" value="Genomic_DNA"/>
</dbReference>
<sequence>MSTTTEDIAATAAGTLTCGACGTSRSKPAPGQWAPLWDAGWRWLGALGLFSCPACPPVVVVDEQGRHLRP</sequence>
<gene>
    <name evidence="1" type="ORF">ACFQGO_35000</name>
</gene>
<dbReference type="RefSeq" id="WP_272172147.1">
    <property type="nucleotide sequence ID" value="NZ_JAQOSL010000046.1"/>
</dbReference>
<name>A0ABW1BHZ4_9ACTN</name>
<evidence type="ECO:0000313" key="2">
    <source>
        <dbReference type="Proteomes" id="UP001596112"/>
    </source>
</evidence>
<proteinExistence type="predicted"/>
<protein>
    <submittedName>
        <fullName evidence="1">Uncharacterized protein</fullName>
    </submittedName>
</protein>
<accession>A0ABW1BHZ4</accession>
<organism evidence="1 2">
    <name type="scientific">Streptomyces heilongjiangensis</name>
    <dbReference type="NCBI Taxonomy" id="945052"/>
    <lineage>
        <taxon>Bacteria</taxon>
        <taxon>Bacillati</taxon>
        <taxon>Actinomycetota</taxon>
        <taxon>Actinomycetes</taxon>
        <taxon>Kitasatosporales</taxon>
        <taxon>Streptomycetaceae</taxon>
        <taxon>Streptomyces</taxon>
    </lineage>
</organism>
<keyword evidence="2" id="KW-1185">Reference proteome</keyword>
<comment type="caution">
    <text evidence="1">The sequence shown here is derived from an EMBL/GenBank/DDBJ whole genome shotgun (WGS) entry which is preliminary data.</text>
</comment>
<reference evidence="2" key="1">
    <citation type="journal article" date="2019" name="Int. J. Syst. Evol. Microbiol.">
        <title>The Global Catalogue of Microorganisms (GCM) 10K type strain sequencing project: providing services to taxonomists for standard genome sequencing and annotation.</title>
        <authorList>
            <consortium name="The Broad Institute Genomics Platform"/>
            <consortium name="The Broad Institute Genome Sequencing Center for Infectious Disease"/>
            <person name="Wu L."/>
            <person name="Ma J."/>
        </authorList>
    </citation>
    <scope>NUCLEOTIDE SEQUENCE [LARGE SCALE GENOMIC DNA]</scope>
    <source>
        <strain evidence="2">JCM 9918</strain>
    </source>
</reference>
<dbReference type="Proteomes" id="UP001596112">
    <property type="component" value="Unassembled WGS sequence"/>
</dbReference>